<sequence length="177" mass="20296">MSLLLSTDFKILDVYNLEKKELKSYILNSRPSRFCVASAAEIFSYIKENIKVSNISVIVFVEPVSVKENFALFEEAAKHGLTERIAICNADSSACSSFIYELRPKLIENPRENELFCFLYSRNNLNYGCLIQRNERRFIYVSSACVAEKEDYINLLKGKQNIGELNGTIFAEKVQEH</sequence>
<dbReference type="WBParaSite" id="ES5_v2.g30772.t1">
    <property type="protein sequence ID" value="ES5_v2.g30772.t1"/>
    <property type="gene ID" value="ES5_v2.g30772"/>
</dbReference>
<evidence type="ECO:0000313" key="2">
    <source>
        <dbReference type="WBParaSite" id="ES5_v2.g30772.t1"/>
    </source>
</evidence>
<evidence type="ECO:0000313" key="1">
    <source>
        <dbReference type="Proteomes" id="UP000887579"/>
    </source>
</evidence>
<organism evidence="1 2">
    <name type="scientific">Panagrolaimus sp. ES5</name>
    <dbReference type="NCBI Taxonomy" id="591445"/>
    <lineage>
        <taxon>Eukaryota</taxon>
        <taxon>Metazoa</taxon>
        <taxon>Ecdysozoa</taxon>
        <taxon>Nematoda</taxon>
        <taxon>Chromadorea</taxon>
        <taxon>Rhabditida</taxon>
        <taxon>Tylenchina</taxon>
        <taxon>Panagrolaimomorpha</taxon>
        <taxon>Panagrolaimoidea</taxon>
        <taxon>Panagrolaimidae</taxon>
        <taxon>Panagrolaimus</taxon>
    </lineage>
</organism>
<reference evidence="2" key="1">
    <citation type="submission" date="2022-11" db="UniProtKB">
        <authorList>
            <consortium name="WormBaseParasite"/>
        </authorList>
    </citation>
    <scope>IDENTIFICATION</scope>
</reference>
<dbReference type="Proteomes" id="UP000887579">
    <property type="component" value="Unplaced"/>
</dbReference>
<proteinExistence type="predicted"/>
<accession>A0AC34GM13</accession>
<protein>
    <submittedName>
        <fullName evidence="2">Uncharacterized protein</fullName>
    </submittedName>
</protein>
<name>A0AC34GM13_9BILA</name>